<dbReference type="Proteomes" id="UP000288805">
    <property type="component" value="Unassembled WGS sequence"/>
</dbReference>
<evidence type="ECO:0000313" key="1">
    <source>
        <dbReference type="EMBL" id="RVW52731.1"/>
    </source>
</evidence>
<dbReference type="SUPFAM" id="SSF53098">
    <property type="entry name" value="Ribonuclease H-like"/>
    <property type="match status" value="1"/>
</dbReference>
<comment type="caution">
    <text evidence="1">The sequence shown here is derived from an EMBL/GenBank/DDBJ whole genome shotgun (WGS) entry which is preliminary data.</text>
</comment>
<evidence type="ECO:0008006" key="3">
    <source>
        <dbReference type="Google" id="ProtNLM"/>
    </source>
</evidence>
<proteinExistence type="predicted"/>
<organism evidence="1 2">
    <name type="scientific">Vitis vinifera</name>
    <name type="common">Grape</name>
    <dbReference type="NCBI Taxonomy" id="29760"/>
    <lineage>
        <taxon>Eukaryota</taxon>
        <taxon>Viridiplantae</taxon>
        <taxon>Streptophyta</taxon>
        <taxon>Embryophyta</taxon>
        <taxon>Tracheophyta</taxon>
        <taxon>Spermatophyta</taxon>
        <taxon>Magnoliopsida</taxon>
        <taxon>eudicotyledons</taxon>
        <taxon>Gunneridae</taxon>
        <taxon>Pentapetalae</taxon>
        <taxon>rosids</taxon>
        <taxon>Vitales</taxon>
        <taxon>Vitaceae</taxon>
        <taxon>Viteae</taxon>
        <taxon>Vitis</taxon>
    </lineage>
</organism>
<gene>
    <name evidence="1" type="ORF">CK203_091182</name>
</gene>
<accession>A0A438EYA3</accession>
<sequence length="189" mass="21592">MILPVYLKAGPSIIPKPVCNTNQTDLGWMLNIVKYLHTGEWRMDIVGPSPIITAQKKFLLVATDYFSKWVEAEAYASIKDKDVSKLPTGVTPFTLAYRMEAIIPTEIDMPTVKTTMQDQRDNDEELIRQLNWADELREDAAIRIASYHQMELLSTTKRARPWFFRLGSLVLIRVFKNTTEVGTGKLQSN</sequence>
<evidence type="ECO:0000313" key="2">
    <source>
        <dbReference type="Proteomes" id="UP000288805"/>
    </source>
</evidence>
<dbReference type="InterPro" id="IPR036397">
    <property type="entry name" value="RNaseH_sf"/>
</dbReference>
<dbReference type="PANTHER" id="PTHR48475">
    <property type="entry name" value="RIBONUCLEASE H"/>
    <property type="match status" value="1"/>
</dbReference>
<dbReference type="EMBL" id="QGNW01001163">
    <property type="protein sequence ID" value="RVW52731.1"/>
    <property type="molecule type" value="Genomic_DNA"/>
</dbReference>
<name>A0A438EYA3_VITVI</name>
<dbReference type="AlphaFoldDB" id="A0A438EYA3"/>
<reference evidence="1 2" key="1">
    <citation type="journal article" date="2018" name="PLoS Genet.">
        <title>Population sequencing reveals clonal diversity and ancestral inbreeding in the grapevine cultivar Chardonnay.</title>
        <authorList>
            <person name="Roach M.J."/>
            <person name="Johnson D.L."/>
            <person name="Bohlmann J."/>
            <person name="van Vuuren H.J."/>
            <person name="Jones S.J."/>
            <person name="Pretorius I.S."/>
            <person name="Schmidt S.A."/>
            <person name="Borneman A.R."/>
        </authorList>
    </citation>
    <scope>NUCLEOTIDE SEQUENCE [LARGE SCALE GENOMIC DNA]</scope>
    <source>
        <strain evidence="2">cv. Chardonnay</strain>
        <tissue evidence="1">Leaf</tissue>
    </source>
</reference>
<dbReference type="GO" id="GO:0003676">
    <property type="term" value="F:nucleic acid binding"/>
    <property type="evidence" value="ECO:0007669"/>
    <property type="project" value="InterPro"/>
</dbReference>
<dbReference type="InterPro" id="IPR012337">
    <property type="entry name" value="RNaseH-like_sf"/>
</dbReference>
<dbReference type="PANTHER" id="PTHR48475:SF1">
    <property type="entry name" value="RNASE H TYPE-1 DOMAIN-CONTAINING PROTEIN"/>
    <property type="match status" value="1"/>
</dbReference>
<protein>
    <recommendedName>
        <fullName evidence="3">Integrase catalytic domain-containing protein</fullName>
    </recommendedName>
</protein>
<dbReference type="Gene3D" id="3.30.420.10">
    <property type="entry name" value="Ribonuclease H-like superfamily/Ribonuclease H"/>
    <property type="match status" value="1"/>
</dbReference>